<comment type="similarity">
    <text evidence="2">Belongs to the RecX family.</text>
</comment>
<sequence length="164" mass="18317">MKDSKVDRKAEADPVEFARTIALNALASRPKSRHELETQLARRGVANEISALVLDRLALVGLINDREFAEAWSRSRVRAKGLSRRVLARELRAKGIEQEIADAVLAEITPEDEYGAALSIATKKARSTTELPREVQVRRIFDLLARKGFSSSISTRIIKEILEP</sequence>
<dbReference type="Pfam" id="PF02631">
    <property type="entry name" value="RecX_HTH2"/>
    <property type="match status" value="1"/>
</dbReference>
<name>A0A1J5Q257_9ZZZZ</name>
<dbReference type="EMBL" id="MLJW01001631">
    <property type="protein sequence ID" value="OIQ77376.1"/>
    <property type="molecule type" value="Genomic_DNA"/>
</dbReference>
<feature type="domain" description="RecX first three-helical" evidence="7">
    <location>
        <begin position="18"/>
        <end position="57"/>
    </location>
</feature>
<dbReference type="Pfam" id="PF21981">
    <property type="entry name" value="RecX_HTH3"/>
    <property type="match status" value="1"/>
</dbReference>
<reference evidence="8" key="1">
    <citation type="submission" date="2016-10" db="EMBL/GenBank/DDBJ databases">
        <title>Sequence of Gallionella enrichment culture.</title>
        <authorList>
            <person name="Poehlein A."/>
            <person name="Muehling M."/>
            <person name="Daniel R."/>
        </authorList>
    </citation>
    <scope>NUCLEOTIDE SEQUENCE</scope>
</reference>
<evidence type="ECO:0000259" key="7">
    <source>
        <dbReference type="Pfam" id="PF21982"/>
    </source>
</evidence>
<evidence type="ECO:0000259" key="6">
    <source>
        <dbReference type="Pfam" id="PF21981"/>
    </source>
</evidence>
<dbReference type="InterPro" id="IPR053926">
    <property type="entry name" value="RecX_HTH_1st"/>
</dbReference>
<evidence type="ECO:0000259" key="5">
    <source>
        <dbReference type="Pfam" id="PF02631"/>
    </source>
</evidence>
<dbReference type="PANTHER" id="PTHR33602">
    <property type="entry name" value="REGULATORY PROTEIN RECX FAMILY PROTEIN"/>
    <property type="match status" value="1"/>
</dbReference>
<proteinExistence type="inferred from homology"/>
<gene>
    <name evidence="8" type="primary">recX_9</name>
    <name evidence="8" type="ORF">GALL_409360</name>
</gene>
<dbReference type="InterPro" id="IPR053924">
    <property type="entry name" value="RecX_HTH_2nd"/>
</dbReference>
<dbReference type="GO" id="GO:0006282">
    <property type="term" value="P:regulation of DNA repair"/>
    <property type="evidence" value="ECO:0007669"/>
    <property type="project" value="InterPro"/>
</dbReference>
<dbReference type="Gene3D" id="1.10.10.10">
    <property type="entry name" value="Winged helix-like DNA-binding domain superfamily/Winged helix DNA-binding domain"/>
    <property type="match status" value="3"/>
</dbReference>
<comment type="subcellular location">
    <subcellularLocation>
        <location evidence="1">Cytoplasm</location>
    </subcellularLocation>
</comment>
<dbReference type="InterPro" id="IPR036388">
    <property type="entry name" value="WH-like_DNA-bd_sf"/>
</dbReference>
<comment type="caution">
    <text evidence="8">The sequence shown here is derived from an EMBL/GenBank/DDBJ whole genome shotgun (WGS) entry which is preliminary data.</text>
</comment>
<dbReference type="AlphaFoldDB" id="A0A1J5Q257"/>
<keyword evidence="4" id="KW-0963">Cytoplasm</keyword>
<evidence type="ECO:0000313" key="8">
    <source>
        <dbReference type="EMBL" id="OIQ77376.1"/>
    </source>
</evidence>
<dbReference type="HAMAP" id="MF_01114">
    <property type="entry name" value="RecX"/>
    <property type="match status" value="1"/>
</dbReference>
<evidence type="ECO:0000256" key="4">
    <source>
        <dbReference type="ARBA" id="ARBA00022490"/>
    </source>
</evidence>
<evidence type="ECO:0000256" key="1">
    <source>
        <dbReference type="ARBA" id="ARBA00004496"/>
    </source>
</evidence>
<dbReference type="Pfam" id="PF21982">
    <property type="entry name" value="RecX_HTH1"/>
    <property type="match status" value="1"/>
</dbReference>
<feature type="domain" description="RecX third three-helical" evidence="6">
    <location>
        <begin position="111"/>
        <end position="156"/>
    </location>
</feature>
<protein>
    <recommendedName>
        <fullName evidence="3">Regulatory protein RecX</fullName>
    </recommendedName>
</protein>
<evidence type="ECO:0000256" key="3">
    <source>
        <dbReference type="ARBA" id="ARBA00018111"/>
    </source>
</evidence>
<dbReference type="InterPro" id="IPR003783">
    <property type="entry name" value="Regulatory_RecX"/>
</dbReference>
<feature type="domain" description="RecX second three-helical" evidence="5">
    <location>
        <begin position="64"/>
        <end position="105"/>
    </location>
</feature>
<dbReference type="PANTHER" id="PTHR33602:SF1">
    <property type="entry name" value="REGULATORY PROTEIN RECX FAMILY PROTEIN"/>
    <property type="match status" value="1"/>
</dbReference>
<accession>A0A1J5Q257</accession>
<dbReference type="InterPro" id="IPR053925">
    <property type="entry name" value="RecX_HTH_3rd"/>
</dbReference>
<evidence type="ECO:0000256" key="2">
    <source>
        <dbReference type="ARBA" id="ARBA00009695"/>
    </source>
</evidence>
<organism evidence="8">
    <name type="scientific">mine drainage metagenome</name>
    <dbReference type="NCBI Taxonomy" id="410659"/>
    <lineage>
        <taxon>unclassified sequences</taxon>
        <taxon>metagenomes</taxon>
        <taxon>ecological metagenomes</taxon>
    </lineage>
</organism>
<dbReference type="GO" id="GO:0005737">
    <property type="term" value="C:cytoplasm"/>
    <property type="evidence" value="ECO:0007669"/>
    <property type="project" value="UniProtKB-SubCell"/>
</dbReference>